<dbReference type="Gene3D" id="3.30.200.20">
    <property type="entry name" value="Phosphorylase Kinase, domain 1"/>
    <property type="match status" value="1"/>
</dbReference>
<comment type="caution">
    <text evidence="3">The sequence shown here is derived from an EMBL/GenBank/DDBJ whole genome shotgun (WGS) entry which is preliminary data.</text>
</comment>
<gene>
    <name evidence="3" type="ORF">ALECFALPRED_005366</name>
</gene>
<dbReference type="InterPro" id="IPR011009">
    <property type="entry name" value="Kinase-like_dom_sf"/>
</dbReference>
<dbReference type="Proteomes" id="UP000664203">
    <property type="component" value="Unassembled WGS sequence"/>
</dbReference>
<dbReference type="Pfam" id="PF00069">
    <property type="entry name" value="Pkinase"/>
    <property type="match status" value="1"/>
</dbReference>
<protein>
    <recommendedName>
        <fullName evidence="2">Protein kinase domain-containing protein</fullName>
    </recommendedName>
</protein>
<feature type="region of interest" description="Disordered" evidence="1">
    <location>
        <begin position="589"/>
        <end position="700"/>
    </location>
</feature>
<evidence type="ECO:0000313" key="3">
    <source>
        <dbReference type="EMBL" id="CAF9932746.1"/>
    </source>
</evidence>
<dbReference type="PANTHER" id="PTHR24359">
    <property type="entry name" value="SERINE/THREONINE-PROTEIN KINASE SBK1"/>
    <property type="match status" value="1"/>
</dbReference>
<dbReference type="Gene3D" id="1.10.510.10">
    <property type="entry name" value="Transferase(Phosphotransferase) domain 1"/>
    <property type="match status" value="1"/>
</dbReference>
<dbReference type="SMART" id="SM00220">
    <property type="entry name" value="S_TKc"/>
    <property type="match status" value="1"/>
</dbReference>
<evidence type="ECO:0000256" key="1">
    <source>
        <dbReference type="SAM" id="MobiDB-lite"/>
    </source>
</evidence>
<proteinExistence type="predicted"/>
<dbReference type="PROSITE" id="PS50011">
    <property type="entry name" value="PROTEIN_KINASE_DOM"/>
    <property type="match status" value="1"/>
</dbReference>
<dbReference type="OrthoDB" id="248923at2759"/>
<dbReference type="SUPFAM" id="SSF56112">
    <property type="entry name" value="Protein kinase-like (PK-like)"/>
    <property type="match status" value="1"/>
</dbReference>
<dbReference type="GO" id="GO:0004674">
    <property type="term" value="F:protein serine/threonine kinase activity"/>
    <property type="evidence" value="ECO:0007669"/>
    <property type="project" value="TreeGrafter"/>
</dbReference>
<feature type="compositionally biased region" description="Polar residues" evidence="1">
    <location>
        <begin position="618"/>
        <end position="628"/>
    </location>
</feature>
<dbReference type="AlphaFoldDB" id="A0A8H3FY02"/>
<dbReference type="InterPro" id="IPR000719">
    <property type="entry name" value="Prot_kinase_dom"/>
</dbReference>
<sequence>MDKSLRRLALKLRLCSTKPEVSKGLSIGSIEKTPENATNYMASDKAQKSLSQRQESPKLLDTQRHQSSVGGSFIPTSIAYHLRVILEGSPDSKLKDMAEKDYIPHNVLEMVISDQTIHWIIKENPPKSVPQDEQEAFIHRVQAEGRILLAMYVHAELGMECLKKLLDNGWKDSSPPLDEKSHCHRDCRRKFRTLVQTQGGYRAARFVEGEHKTLHSHTVVPLHFCPRAHGNDDVDREVTTLISNELQNSSSEDNAVKTAAFCGNGAYSNVYCVKMDPNHHSLSTDLDACFALKEFRDKQKSAKDFGRELDILKELRRYSHAHIVTHLASWTQEERYYMLFPYAQCNLREYMGQNKFNKEDALWLLDQFHGMAEAIKRIHDLSGPEAPTSSLTLMTPAAGERRTAWHHDLKPENILFFKNSSSSRGMFRISDWGSGKVNKYHTRSYHTESPIGTLTYEPPEYTYDRKTSRPYDLWSLGCVFLELLIWAVFGSTSAETFSNQRDDKRDADSGTSSMKDAFWQKVGNDYVLRKDVVTQLKRLEEALIQPSAPPLKEIVGYIRRMLETRTRERIKALELCDLLGRTRLTKNNEVESPVDDSEPVTRLSLIPTDHHSPDVMSHGNSPSGQSSGPAYAEHLALSPSDMSPRASRHSRNSSASELMPSNATRSRQSSNASNHSNLSIRERKRSNSNADSPRVTEGGT</sequence>
<accession>A0A8H3FY02</accession>
<evidence type="ECO:0000259" key="2">
    <source>
        <dbReference type="PROSITE" id="PS50011"/>
    </source>
</evidence>
<keyword evidence="4" id="KW-1185">Reference proteome</keyword>
<feature type="region of interest" description="Disordered" evidence="1">
    <location>
        <begin position="44"/>
        <end position="68"/>
    </location>
</feature>
<feature type="compositionally biased region" description="Basic and acidic residues" evidence="1">
    <location>
        <begin position="55"/>
        <end position="64"/>
    </location>
</feature>
<organism evidence="3 4">
    <name type="scientific">Alectoria fallacina</name>
    <dbReference type="NCBI Taxonomy" id="1903189"/>
    <lineage>
        <taxon>Eukaryota</taxon>
        <taxon>Fungi</taxon>
        <taxon>Dikarya</taxon>
        <taxon>Ascomycota</taxon>
        <taxon>Pezizomycotina</taxon>
        <taxon>Lecanoromycetes</taxon>
        <taxon>OSLEUM clade</taxon>
        <taxon>Lecanoromycetidae</taxon>
        <taxon>Lecanorales</taxon>
        <taxon>Lecanorineae</taxon>
        <taxon>Parmeliaceae</taxon>
        <taxon>Alectoria</taxon>
    </lineage>
</organism>
<dbReference type="EMBL" id="CAJPDR010000335">
    <property type="protein sequence ID" value="CAF9932746.1"/>
    <property type="molecule type" value="Genomic_DNA"/>
</dbReference>
<name>A0A8H3FY02_9LECA</name>
<dbReference type="CDD" id="cd00180">
    <property type="entry name" value="PKc"/>
    <property type="match status" value="1"/>
</dbReference>
<feature type="compositionally biased region" description="Polar residues" evidence="1">
    <location>
        <begin position="659"/>
        <end position="679"/>
    </location>
</feature>
<reference evidence="3" key="1">
    <citation type="submission" date="2021-03" db="EMBL/GenBank/DDBJ databases">
        <authorList>
            <person name="Tagirdzhanova G."/>
        </authorList>
    </citation>
    <scope>NUCLEOTIDE SEQUENCE</scope>
</reference>
<evidence type="ECO:0000313" key="4">
    <source>
        <dbReference type="Proteomes" id="UP000664203"/>
    </source>
</evidence>
<feature type="domain" description="Protein kinase" evidence="2">
    <location>
        <begin position="256"/>
        <end position="584"/>
    </location>
</feature>
<dbReference type="PANTHER" id="PTHR24359:SF37">
    <property type="entry name" value="PROTEIN KINASE DOMAIN-CONTAINING PROTEIN"/>
    <property type="match status" value="1"/>
</dbReference>
<dbReference type="GO" id="GO:0005524">
    <property type="term" value="F:ATP binding"/>
    <property type="evidence" value="ECO:0007669"/>
    <property type="project" value="InterPro"/>
</dbReference>